<evidence type="ECO:0000313" key="2">
    <source>
        <dbReference type="Proteomes" id="UP000195985"/>
    </source>
</evidence>
<name>A0A1W1ICT9_9LACT</name>
<protein>
    <submittedName>
        <fullName evidence="1">Uncharacterized protein</fullName>
    </submittedName>
</protein>
<sequence length="77" mass="8698">MSVSSEGGWQGILRHSFLIYGFPPFRAVVQGSGGLIILKCIFRLSDNPVAFFLIYNRLQNSYKLNSGDVILWPKNYS</sequence>
<dbReference type="AlphaFoldDB" id="A0A1W1ICT9"/>
<dbReference type="Proteomes" id="UP000195985">
    <property type="component" value="Unassembled WGS sequence"/>
</dbReference>
<dbReference type="STRING" id="43064.SAMN04488086_10366"/>
<accession>A0A1W1ICT9</accession>
<reference evidence="2" key="1">
    <citation type="submission" date="2016-04" db="EMBL/GenBank/DDBJ databases">
        <authorList>
            <person name="Strepis N."/>
        </authorList>
    </citation>
    <scope>NUCLEOTIDE SEQUENCE [LARGE SCALE GENOMIC DNA]</scope>
</reference>
<proteinExistence type="predicted"/>
<gene>
    <name evidence="1" type="ORF">TPAS_514</name>
</gene>
<keyword evidence="2" id="KW-1185">Reference proteome</keyword>
<organism evidence="1 2">
    <name type="scientific">Trichococcus pasteurii</name>
    <dbReference type="NCBI Taxonomy" id="43064"/>
    <lineage>
        <taxon>Bacteria</taxon>
        <taxon>Bacillati</taxon>
        <taxon>Bacillota</taxon>
        <taxon>Bacilli</taxon>
        <taxon>Lactobacillales</taxon>
        <taxon>Carnobacteriaceae</taxon>
        <taxon>Trichococcus</taxon>
    </lineage>
</organism>
<evidence type="ECO:0000313" key="1">
    <source>
        <dbReference type="EMBL" id="SLM50842.1"/>
    </source>
</evidence>
<dbReference type="EMBL" id="FWEY01000001">
    <property type="protein sequence ID" value="SLM50842.1"/>
    <property type="molecule type" value="Genomic_DNA"/>
</dbReference>